<accession>A0A6A3I5K2</accession>
<sequence>MRGPRCCGLTSLFTTTSTRLVRYLNRTYNLFDSTKELPPSSQPTCVGKVHQ</sequence>
<dbReference type="AlphaFoldDB" id="A0A6A3I5K2"/>
<organism evidence="2 3">
    <name type="scientific">Phytophthora rubi</name>
    <dbReference type="NCBI Taxonomy" id="129364"/>
    <lineage>
        <taxon>Eukaryota</taxon>
        <taxon>Sar</taxon>
        <taxon>Stramenopiles</taxon>
        <taxon>Oomycota</taxon>
        <taxon>Peronosporomycetes</taxon>
        <taxon>Peronosporales</taxon>
        <taxon>Peronosporaceae</taxon>
        <taxon>Phytophthora</taxon>
    </lineage>
</organism>
<proteinExistence type="predicted"/>
<evidence type="ECO:0000313" key="1">
    <source>
        <dbReference type="EMBL" id="KAE8974458.1"/>
    </source>
</evidence>
<dbReference type="EMBL" id="QXFU01003554">
    <property type="protein sequence ID" value="KAE8974458.1"/>
    <property type="molecule type" value="Genomic_DNA"/>
</dbReference>
<reference evidence="3 4" key="1">
    <citation type="submission" date="2018-09" db="EMBL/GenBank/DDBJ databases">
        <title>Genomic investigation of the strawberry pathogen Phytophthora fragariae indicates pathogenicity is determined by transcriptional variation in three key races.</title>
        <authorList>
            <person name="Adams T.M."/>
            <person name="Armitage A.D."/>
            <person name="Sobczyk M.K."/>
            <person name="Bates H.J."/>
            <person name="Dunwell J.M."/>
            <person name="Nellist C.F."/>
            <person name="Harrison R.J."/>
        </authorList>
    </citation>
    <scope>NUCLEOTIDE SEQUENCE [LARGE SCALE GENOMIC DNA]</scope>
    <source>
        <strain evidence="2 3">SCRP249</strain>
        <strain evidence="1 4">SCRP324</strain>
    </source>
</reference>
<dbReference type="Proteomes" id="UP000435112">
    <property type="component" value="Unassembled WGS sequence"/>
</dbReference>
<dbReference type="Proteomes" id="UP000429607">
    <property type="component" value="Unassembled WGS sequence"/>
</dbReference>
<dbReference type="EMBL" id="QXFV01003576">
    <property type="protein sequence ID" value="KAE8975564.1"/>
    <property type="molecule type" value="Genomic_DNA"/>
</dbReference>
<evidence type="ECO:0000313" key="2">
    <source>
        <dbReference type="EMBL" id="KAE8975564.1"/>
    </source>
</evidence>
<gene>
    <name evidence="2" type="ORF">PR001_g25665</name>
    <name evidence="1" type="ORF">PR002_g25910</name>
</gene>
<evidence type="ECO:0000313" key="3">
    <source>
        <dbReference type="Proteomes" id="UP000429607"/>
    </source>
</evidence>
<protein>
    <submittedName>
        <fullName evidence="2">Uncharacterized protein</fullName>
    </submittedName>
</protein>
<comment type="caution">
    <text evidence="2">The sequence shown here is derived from an EMBL/GenBank/DDBJ whole genome shotgun (WGS) entry which is preliminary data.</text>
</comment>
<evidence type="ECO:0000313" key="4">
    <source>
        <dbReference type="Proteomes" id="UP000435112"/>
    </source>
</evidence>
<name>A0A6A3I5K2_9STRA</name>